<evidence type="ECO:0000313" key="2">
    <source>
        <dbReference type="EMBL" id="BBH85748.1"/>
    </source>
</evidence>
<dbReference type="AlphaFoldDB" id="A0A455SEH5"/>
<organism evidence="2">
    <name type="scientific">Thermosporothrix sp. COM3</name>
    <dbReference type="NCBI Taxonomy" id="2490863"/>
    <lineage>
        <taxon>Bacteria</taxon>
        <taxon>Bacillati</taxon>
        <taxon>Chloroflexota</taxon>
        <taxon>Ktedonobacteria</taxon>
        <taxon>Ktedonobacterales</taxon>
        <taxon>Thermosporotrichaceae</taxon>
        <taxon>Thermosporothrix</taxon>
    </lineage>
</organism>
<gene>
    <name evidence="2" type="ORF">KTC_04990</name>
</gene>
<accession>A0A455SEH5</accession>
<evidence type="ECO:0000256" key="1">
    <source>
        <dbReference type="SAM" id="MobiDB-lite"/>
    </source>
</evidence>
<feature type="compositionally biased region" description="Basic and acidic residues" evidence="1">
    <location>
        <begin position="90"/>
        <end position="101"/>
    </location>
</feature>
<feature type="compositionally biased region" description="Basic and acidic residues" evidence="1">
    <location>
        <begin position="59"/>
        <end position="83"/>
    </location>
</feature>
<name>A0A455SEH5_9CHLR</name>
<sequence length="162" mass="18032">MLQMSSSVKFDPLKAEALFAQLPGYVVEKTGLPLWECASCRPDAVSKQKLLPSEAPNRALREQGKKARSKKEQCTMAEREKPRQKQNTGQDRDRIKQDKDLIGTGDYAHPPGNDLGTDQYTSSGSEHVAGSTQYPPKPRARKGIERLEERETDEEGGYSPAE</sequence>
<protein>
    <submittedName>
        <fullName evidence="2">Uncharacterized protein</fullName>
    </submittedName>
</protein>
<feature type="region of interest" description="Disordered" evidence="1">
    <location>
        <begin position="49"/>
        <end position="162"/>
    </location>
</feature>
<dbReference type="EMBL" id="AP019376">
    <property type="protein sequence ID" value="BBH85748.1"/>
    <property type="molecule type" value="Genomic_DNA"/>
</dbReference>
<feature type="compositionally biased region" description="Polar residues" evidence="1">
    <location>
        <begin position="116"/>
        <end position="134"/>
    </location>
</feature>
<proteinExistence type="predicted"/>
<reference evidence="2" key="1">
    <citation type="submission" date="2018-12" db="EMBL/GenBank/DDBJ databases">
        <title>Novel natural products biosynthetic potential of the class Ktedonobacteria.</title>
        <authorList>
            <person name="Zheng Y."/>
            <person name="Saitou A."/>
            <person name="Wang C.M."/>
            <person name="Toyoda A."/>
            <person name="Minakuchi Y."/>
            <person name="Sekiguchi Y."/>
            <person name="Ueda K."/>
            <person name="Takano H."/>
            <person name="Sakai Y."/>
            <person name="Yokota A."/>
            <person name="Yabe S."/>
        </authorList>
    </citation>
    <scope>NUCLEOTIDE SEQUENCE</scope>
    <source>
        <strain evidence="2">COM3</strain>
    </source>
</reference>